<evidence type="ECO:0000313" key="2">
    <source>
        <dbReference type="EMBL" id="RGN30923.1"/>
    </source>
</evidence>
<accession>A0A3E5B086</accession>
<dbReference type="Gene3D" id="3.30.1490.20">
    <property type="entry name" value="ATP-grasp fold, A domain"/>
    <property type="match status" value="1"/>
</dbReference>
<dbReference type="InterPro" id="IPR039523">
    <property type="entry name" value="RimK-rel_E_lig_ATP-grasp"/>
</dbReference>
<dbReference type="AlphaFoldDB" id="A0A3E5B086"/>
<reference evidence="2 3" key="1">
    <citation type="submission" date="2018-08" db="EMBL/GenBank/DDBJ databases">
        <title>A genome reference for cultivated species of the human gut microbiota.</title>
        <authorList>
            <person name="Zou Y."/>
            <person name="Xue W."/>
            <person name="Luo G."/>
        </authorList>
    </citation>
    <scope>NUCLEOTIDE SEQUENCE [LARGE SCALE GENOMIC DNA]</scope>
    <source>
        <strain evidence="2 3">OM05-15BH</strain>
    </source>
</reference>
<feature type="domain" description="Alpha-L-glutamate ligase-related protein ATP-grasp" evidence="1">
    <location>
        <begin position="137"/>
        <end position="381"/>
    </location>
</feature>
<organism evidence="2 3">
    <name type="scientific">Bacteroides oleiciplenus</name>
    <dbReference type="NCBI Taxonomy" id="626931"/>
    <lineage>
        <taxon>Bacteria</taxon>
        <taxon>Pseudomonadati</taxon>
        <taxon>Bacteroidota</taxon>
        <taxon>Bacteroidia</taxon>
        <taxon>Bacteroidales</taxon>
        <taxon>Bacteroidaceae</taxon>
        <taxon>Bacteroides</taxon>
    </lineage>
</organism>
<dbReference type="Pfam" id="PF14397">
    <property type="entry name" value="ATPgrasp_ST"/>
    <property type="match status" value="1"/>
</dbReference>
<dbReference type="InterPro" id="IPR013815">
    <property type="entry name" value="ATP_grasp_subdomain_1"/>
</dbReference>
<dbReference type="Proteomes" id="UP000260983">
    <property type="component" value="Unassembled WGS sequence"/>
</dbReference>
<dbReference type="RefSeq" id="WP_117725617.1">
    <property type="nucleotide sequence ID" value="NZ_QSUL01000024.1"/>
</dbReference>
<comment type="caution">
    <text evidence="2">The sequence shown here is derived from an EMBL/GenBank/DDBJ whole genome shotgun (WGS) entry which is preliminary data.</text>
</comment>
<dbReference type="SUPFAM" id="SSF56059">
    <property type="entry name" value="Glutathione synthetase ATP-binding domain-like"/>
    <property type="match status" value="1"/>
</dbReference>
<gene>
    <name evidence="2" type="ORF">DXB65_22345</name>
</gene>
<evidence type="ECO:0000313" key="3">
    <source>
        <dbReference type="Proteomes" id="UP000260983"/>
    </source>
</evidence>
<sequence>MKLNKVKLFFQEFRDLSYKYNFQKNIYVYFLHWMILRNMYWIDMEGYFKNEVWRISENHDSYFEHFHKYIHRWKYVYHRFNPGKHSQIYYRLDYILSKIFCPGLDAMDYFRYEFYNYSLDKKRTFITEGGIAAMDKKFNGSKNQKKYREILSNKSSFNRFFSEYINRSWISSDNLSFQDFFEFLMRNKHVIVKPIDGVGGEGIFKKIIQSEKEIKELYDYIKGKKVIIEEVISQCAELKDLNPSSVNTIRVYSVEKENRIFITGALLRIGNGKGITDNYSSGGLAATIDVETGIIISPAVSQNNDNAYVHPYTNKVIIGLQIPKWSEVLECVKQAHSKIPQLCYIGWDVVICEDGTVTFLEANTCSGVELQQHPLRKGVKHVYAPYL</sequence>
<protein>
    <recommendedName>
        <fullName evidence="1">Alpha-L-glutamate ligase-related protein ATP-grasp domain-containing protein</fullName>
    </recommendedName>
</protein>
<name>A0A3E5B086_9BACE</name>
<dbReference type="GO" id="GO:0005524">
    <property type="term" value="F:ATP binding"/>
    <property type="evidence" value="ECO:0007669"/>
    <property type="project" value="InterPro"/>
</dbReference>
<dbReference type="EMBL" id="QSUL01000024">
    <property type="protein sequence ID" value="RGN30923.1"/>
    <property type="molecule type" value="Genomic_DNA"/>
</dbReference>
<proteinExistence type="predicted"/>
<evidence type="ECO:0000259" key="1">
    <source>
        <dbReference type="Pfam" id="PF14397"/>
    </source>
</evidence>